<feature type="transmembrane region" description="Helical" evidence="5">
    <location>
        <begin position="9"/>
        <end position="29"/>
    </location>
</feature>
<feature type="transmembrane region" description="Helical" evidence="5">
    <location>
        <begin position="327"/>
        <end position="347"/>
    </location>
</feature>
<dbReference type="InterPro" id="IPR011701">
    <property type="entry name" value="MFS"/>
</dbReference>
<dbReference type="EMBL" id="JBIAQY010000020">
    <property type="protein sequence ID" value="MFF3573705.1"/>
    <property type="molecule type" value="Genomic_DNA"/>
</dbReference>
<keyword evidence="8" id="KW-1185">Reference proteome</keyword>
<feature type="transmembrane region" description="Helical" evidence="5">
    <location>
        <begin position="162"/>
        <end position="184"/>
    </location>
</feature>
<dbReference type="PANTHER" id="PTHR42718:SF42">
    <property type="entry name" value="EXPORT PROTEIN"/>
    <property type="match status" value="1"/>
</dbReference>
<dbReference type="SUPFAM" id="SSF103473">
    <property type="entry name" value="MFS general substrate transporter"/>
    <property type="match status" value="2"/>
</dbReference>
<evidence type="ECO:0000259" key="6">
    <source>
        <dbReference type="PROSITE" id="PS50850"/>
    </source>
</evidence>
<dbReference type="Proteomes" id="UP001601992">
    <property type="component" value="Unassembled WGS sequence"/>
</dbReference>
<evidence type="ECO:0000313" key="8">
    <source>
        <dbReference type="Proteomes" id="UP001601992"/>
    </source>
</evidence>
<feature type="domain" description="Major facilitator superfamily (MFS) profile" evidence="6">
    <location>
        <begin position="11"/>
        <end position="494"/>
    </location>
</feature>
<dbReference type="Gene3D" id="1.20.1720.10">
    <property type="entry name" value="Multidrug resistance protein D"/>
    <property type="match status" value="1"/>
</dbReference>
<evidence type="ECO:0000256" key="5">
    <source>
        <dbReference type="SAM" id="Phobius"/>
    </source>
</evidence>
<evidence type="ECO:0000256" key="1">
    <source>
        <dbReference type="ARBA" id="ARBA00004651"/>
    </source>
</evidence>
<feature type="transmembrane region" description="Helical" evidence="5">
    <location>
        <begin position="49"/>
        <end position="69"/>
    </location>
</feature>
<feature type="transmembrane region" description="Helical" evidence="5">
    <location>
        <begin position="266"/>
        <end position="287"/>
    </location>
</feature>
<evidence type="ECO:0000256" key="4">
    <source>
        <dbReference type="ARBA" id="ARBA00023136"/>
    </source>
</evidence>
<feature type="transmembrane region" description="Helical" evidence="5">
    <location>
        <begin position="135"/>
        <end position="156"/>
    </location>
</feature>
<feature type="transmembrane region" description="Helical" evidence="5">
    <location>
        <begin position="228"/>
        <end position="245"/>
    </location>
</feature>
<evidence type="ECO:0000256" key="3">
    <source>
        <dbReference type="ARBA" id="ARBA00022989"/>
    </source>
</evidence>
<protein>
    <submittedName>
        <fullName evidence="7">MFS transporter</fullName>
    </submittedName>
</protein>
<feature type="transmembrane region" description="Helical" evidence="5">
    <location>
        <begin position="196"/>
        <end position="216"/>
    </location>
</feature>
<dbReference type="RefSeq" id="WP_387406496.1">
    <property type="nucleotide sequence ID" value="NZ_JBIAQY010000020.1"/>
</dbReference>
<reference evidence="7 8" key="1">
    <citation type="submission" date="2024-10" db="EMBL/GenBank/DDBJ databases">
        <title>The Natural Products Discovery Center: Release of the First 8490 Sequenced Strains for Exploring Actinobacteria Biosynthetic Diversity.</title>
        <authorList>
            <person name="Kalkreuter E."/>
            <person name="Kautsar S.A."/>
            <person name="Yang D."/>
            <person name="Bader C.D."/>
            <person name="Teijaro C.N."/>
            <person name="Fluegel L."/>
            <person name="Davis C.M."/>
            <person name="Simpson J.R."/>
            <person name="Lauterbach L."/>
            <person name="Steele A.D."/>
            <person name="Gui C."/>
            <person name="Meng S."/>
            <person name="Li G."/>
            <person name="Viehrig K."/>
            <person name="Ye F."/>
            <person name="Su P."/>
            <person name="Kiefer A.F."/>
            <person name="Nichols A."/>
            <person name="Cepeda A.J."/>
            <person name="Yan W."/>
            <person name="Fan B."/>
            <person name="Jiang Y."/>
            <person name="Adhikari A."/>
            <person name="Zheng C.-J."/>
            <person name="Schuster L."/>
            <person name="Cowan T.M."/>
            <person name="Smanski M.J."/>
            <person name="Chevrette M.G."/>
            <person name="De Carvalho L.P.S."/>
            <person name="Shen B."/>
        </authorList>
    </citation>
    <scope>NUCLEOTIDE SEQUENCE [LARGE SCALE GENOMIC DNA]</scope>
    <source>
        <strain evidence="7 8">NPDC002593</strain>
    </source>
</reference>
<proteinExistence type="predicted"/>
<comment type="caution">
    <text evidence="7">The sequence shown here is derived from an EMBL/GenBank/DDBJ whole genome shotgun (WGS) entry which is preliminary data.</text>
</comment>
<keyword evidence="3 5" id="KW-1133">Transmembrane helix</keyword>
<evidence type="ECO:0000256" key="2">
    <source>
        <dbReference type="ARBA" id="ARBA00022692"/>
    </source>
</evidence>
<feature type="transmembrane region" description="Helical" evidence="5">
    <location>
        <begin position="470"/>
        <end position="490"/>
    </location>
</feature>
<feature type="transmembrane region" description="Helical" evidence="5">
    <location>
        <begin position="76"/>
        <end position="96"/>
    </location>
</feature>
<dbReference type="InterPro" id="IPR036259">
    <property type="entry name" value="MFS_trans_sf"/>
</dbReference>
<keyword evidence="4 5" id="KW-0472">Membrane</keyword>
<feature type="transmembrane region" description="Helical" evidence="5">
    <location>
        <begin position="102"/>
        <end position="128"/>
    </location>
</feature>
<sequence>MAGLGDRKWWALVAVTLAVLAVGLDGTILSVALPTLSRSLRASESDLQWFSSGYLLVLAAGMLPAGAVGDRFGRRATMLAALALFGLGSVGCAYSRTPGEFIAARVVLGVAGAGVIVMALSSITVLFTKQERPKAVGIWAAANFVALPIGPILGGWLLTHYWWGWVFLINVPVALIGLIATATLIPESRAATTPALDPVGMTSSVGGLAALTYGLILAGEFGWSTASVLSWIGAGLVVLIGFGVWEYRLGADRALVDMSLFRNASFTWGVVLAAVGVLAMIGVLFTLPQYFQAVVGTDAMGSGVRLLPVVGGLIVGALPADQICRRIGAKATVAIGFAVLASGLAIGARTTADSGTAFLATWTALTGAGLGLSMATAASSALCELSAEQGGVGSAVMQALQKTGGPLGAAIMGSVLSSAYRHRLVLDGLPKPAAAQVEKSVFAGVSIAGRLRSPELLGSVRVSFAHGMDIALLASSVIALLGFVLALAFLPSVRPVRSRSMATE</sequence>
<feature type="transmembrane region" description="Helical" evidence="5">
    <location>
        <begin position="299"/>
        <end position="320"/>
    </location>
</feature>
<evidence type="ECO:0000313" key="7">
    <source>
        <dbReference type="EMBL" id="MFF3573705.1"/>
    </source>
</evidence>
<dbReference type="Gene3D" id="1.20.1250.20">
    <property type="entry name" value="MFS general substrate transporter like domains"/>
    <property type="match status" value="1"/>
</dbReference>
<dbReference type="InterPro" id="IPR020846">
    <property type="entry name" value="MFS_dom"/>
</dbReference>
<dbReference type="PANTHER" id="PTHR42718">
    <property type="entry name" value="MAJOR FACILITATOR SUPERFAMILY MULTIDRUG TRANSPORTER MFSC"/>
    <property type="match status" value="1"/>
</dbReference>
<gene>
    <name evidence="7" type="ORF">ACFYXQ_38700</name>
</gene>
<dbReference type="PROSITE" id="PS50850">
    <property type="entry name" value="MFS"/>
    <property type="match status" value="1"/>
</dbReference>
<keyword evidence="2 5" id="KW-0812">Transmembrane</keyword>
<dbReference type="Pfam" id="PF07690">
    <property type="entry name" value="MFS_1"/>
    <property type="match status" value="1"/>
</dbReference>
<accession>A0ABW6SBN0</accession>
<organism evidence="7 8">
    <name type="scientific">Nocardia jiangxiensis</name>
    <dbReference type="NCBI Taxonomy" id="282685"/>
    <lineage>
        <taxon>Bacteria</taxon>
        <taxon>Bacillati</taxon>
        <taxon>Actinomycetota</taxon>
        <taxon>Actinomycetes</taxon>
        <taxon>Mycobacteriales</taxon>
        <taxon>Nocardiaceae</taxon>
        <taxon>Nocardia</taxon>
    </lineage>
</organism>
<comment type="subcellular location">
    <subcellularLocation>
        <location evidence="1">Cell membrane</location>
        <topology evidence="1">Multi-pass membrane protein</topology>
    </subcellularLocation>
</comment>
<name>A0ABW6SBN0_9NOCA</name>
<dbReference type="CDD" id="cd17321">
    <property type="entry name" value="MFS_MMR_MDR_like"/>
    <property type="match status" value="1"/>
</dbReference>